<keyword evidence="3" id="KW-0515">Mutator protein</keyword>
<keyword evidence="5" id="KW-0479">Metal-binding</keyword>
<evidence type="ECO:0000256" key="11">
    <source>
        <dbReference type="ARBA" id="ARBA00038905"/>
    </source>
</evidence>
<dbReference type="PROSITE" id="PS51462">
    <property type="entry name" value="NUDIX"/>
    <property type="match status" value="1"/>
</dbReference>
<dbReference type="GO" id="GO:0046872">
    <property type="term" value="F:metal ion binding"/>
    <property type="evidence" value="ECO:0007669"/>
    <property type="project" value="UniProtKB-KW"/>
</dbReference>
<dbReference type="AlphaFoldDB" id="W7CQJ9"/>
<sequence>MLCAQRGETKTLARMWEFPGGKIENGETNEQALTREIKEEMHCEVVIGEHITTTTYEYEFGTVHLATYFAKIKTGTPLLTEHIQIKWLHPLEMDELQWAPADIPAVKIISETNIATLTFN</sequence>
<comment type="similarity">
    <text evidence="2">Belongs to the Nudix hydrolase family.</text>
</comment>
<dbReference type="Gene3D" id="3.90.79.10">
    <property type="entry name" value="Nucleoside Triphosphate Pyrophosphohydrolase"/>
    <property type="match status" value="1"/>
</dbReference>
<dbReference type="STRING" id="1265861.BCAMP_07305"/>
<evidence type="ECO:0000256" key="8">
    <source>
        <dbReference type="ARBA" id="ARBA00022842"/>
    </source>
</evidence>
<keyword evidence="6" id="KW-0227">DNA damage</keyword>
<evidence type="ECO:0000256" key="3">
    <source>
        <dbReference type="ARBA" id="ARBA00022457"/>
    </source>
</evidence>
<dbReference type="GO" id="GO:0006281">
    <property type="term" value="P:DNA repair"/>
    <property type="evidence" value="ECO:0007669"/>
    <property type="project" value="UniProtKB-KW"/>
</dbReference>
<proteinExistence type="inferred from homology"/>
<dbReference type="Proteomes" id="UP000019243">
    <property type="component" value="Unassembled WGS sequence"/>
</dbReference>
<organism evidence="13 14">
    <name type="scientific">Brochothrix campestris FSL F6-1037</name>
    <dbReference type="NCBI Taxonomy" id="1265861"/>
    <lineage>
        <taxon>Bacteria</taxon>
        <taxon>Bacillati</taxon>
        <taxon>Bacillota</taxon>
        <taxon>Bacilli</taxon>
        <taxon>Bacillales</taxon>
        <taxon>Listeriaceae</taxon>
        <taxon>Brochothrix</taxon>
    </lineage>
</organism>
<dbReference type="Pfam" id="PF00293">
    <property type="entry name" value="NUDIX"/>
    <property type="match status" value="1"/>
</dbReference>
<evidence type="ECO:0000256" key="1">
    <source>
        <dbReference type="ARBA" id="ARBA00001946"/>
    </source>
</evidence>
<evidence type="ECO:0000256" key="2">
    <source>
        <dbReference type="ARBA" id="ARBA00005582"/>
    </source>
</evidence>
<dbReference type="GO" id="GO:0035539">
    <property type="term" value="F:8-oxo-7,8-dihydrodeoxyguanosine triphosphate pyrophosphatase activity"/>
    <property type="evidence" value="ECO:0007669"/>
    <property type="project" value="UniProtKB-EC"/>
</dbReference>
<accession>W7CQJ9</accession>
<dbReference type="SUPFAM" id="SSF55811">
    <property type="entry name" value="Nudix"/>
    <property type="match status" value="1"/>
</dbReference>
<evidence type="ECO:0000256" key="5">
    <source>
        <dbReference type="ARBA" id="ARBA00022723"/>
    </source>
</evidence>
<evidence type="ECO:0000313" key="13">
    <source>
        <dbReference type="EMBL" id="EUJ39332.1"/>
    </source>
</evidence>
<dbReference type="InterPro" id="IPR000086">
    <property type="entry name" value="NUDIX_hydrolase_dom"/>
</dbReference>
<gene>
    <name evidence="13" type="ORF">BCAMP_07305</name>
</gene>
<name>W7CQJ9_9LIST</name>
<dbReference type="PANTHER" id="PTHR47707">
    <property type="entry name" value="8-OXO-DGTP DIPHOSPHATASE"/>
    <property type="match status" value="1"/>
</dbReference>
<dbReference type="PATRIC" id="fig|1265861.3.peg.1433"/>
<evidence type="ECO:0000256" key="10">
    <source>
        <dbReference type="ARBA" id="ARBA00035861"/>
    </source>
</evidence>
<comment type="catalytic activity">
    <reaction evidence="10">
        <text>8-oxo-dGTP + H2O = 8-oxo-dGMP + diphosphate + H(+)</text>
        <dbReference type="Rhea" id="RHEA:31575"/>
        <dbReference type="ChEBI" id="CHEBI:15377"/>
        <dbReference type="ChEBI" id="CHEBI:15378"/>
        <dbReference type="ChEBI" id="CHEBI:33019"/>
        <dbReference type="ChEBI" id="CHEBI:63224"/>
        <dbReference type="ChEBI" id="CHEBI:77896"/>
        <dbReference type="EC" id="3.6.1.55"/>
    </reaction>
</comment>
<dbReference type="EMBL" id="AODH01000028">
    <property type="protein sequence ID" value="EUJ39332.1"/>
    <property type="molecule type" value="Genomic_DNA"/>
</dbReference>
<comment type="caution">
    <text evidence="13">The sequence shown here is derived from an EMBL/GenBank/DDBJ whole genome shotgun (WGS) entry which is preliminary data.</text>
</comment>
<evidence type="ECO:0000256" key="9">
    <source>
        <dbReference type="ARBA" id="ARBA00023204"/>
    </source>
</evidence>
<reference evidence="13 14" key="1">
    <citation type="submission" date="2012-12" db="EMBL/GenBank/DDBJ databases">
        <title>Novel taxa of Listeriaceae from agricultural environments in the United States.</title>
        <authorList>
            <person name="den Bakker H.C."/>
            <person name="Allred A."/>
            <person name="Warchocki S."/>
            <person name="Wright E.M."/>
            <person name="Burrell A."/>
            <person name="Nightingale K.K."/>
            <person name="Kephart D."/>
            <person name="Wiedmann M."/>
        </authorList>
    </citation>
    <scope>NUCLEOTIDE SEQUENCE [LARGE SCALE GENOMIC DNA]</scope>
    <source>
        <strain evidence="13 14">FSL F6-1037</strain>
    </source>
</reference>
<keyword evidence="7 13" id="KW-0378">Hydrolase</keyword>
<feature type="domain" description="Nudix hydrolase" evidence="12">
    <location>
        <begin position="1"/>
        <end position="110"/>
    </location>
</feature>
<comment type="cofactor">
    <cofactor evidence="1">
        <name>Mg(2+)</name>
        <dbReference type="ChEBI" id="CHEBI:18420"/>
    </cofactor>
</comment>
<keyword evidence="9" id="KW-0234">DNA repair</keyword>
<evidence type="ECO:0000256" key="7">
    <source>
        <dbReference type="ARBA" id="ARBA00022801"/>
    </source>
</evidence>
<keyword evidence="4" id="KW-0235">DNA replication</keyword>
<dbReference type="InterPro" id="IPR020476">
    <property type="entry name" value="Nudix_hydrolase"/>
</dbReference>
<dbReference type="PANTHER" id="PTHR47707:SF1">
    <property type="entry name" value="NUDIX HYDROLASE FAMILY PROTEIN"/>
    <property type="match status" value="1"/>
</dbReference>
<dbReference type="GO" id="GO:0044715">
    <property type="term" value="F:8-oxo-dGDP phosphatase activity"/>
    <property type="evidence" value="ECO:0007669"/>
    <property type="project" value="TreeGrafter"/>
</dbReference>
<keyword evidence="8" id="KW-0460">Magnesium</keyword>
<dbReference type="PRINTS" id="PR00502">
    <property type="entry name" value="NUDIXFAMILY"/>
</dbReference>
<evidence type="ECO:0000256" key="4">
    <source>
        <dbReference type="ARBA" id="ARBA00022705"/>
    </source>
</evidence>
<dbReference type="InterPro" id="IPR047127">
    <property type="entry name" value="MutT-like"/>
</dbReference>
<dbReference type="GO" id="GO:0008413">
    <property type="term" value="F:8-oxo-7,8-dihydroguanosine triphosphate pyrophosphatase activity"/>
    <property type="evidence" value="ECO:0007669"/>
    <property type="project" value="TreeGrafter"/>
</dbReference>
<dbReference type="InterPro" id="IPR015797">
    <property type="entry name" value="NUDIX_hydrolase-like_dom_sf"/>
</dbReference>
<dbReference type="GO" id="GO:0044716">
    <property type="term" value="F:8-oxo-GDP phosphatase activity"/>
    <property type="evidence" value="ECO:0007669"/>
    <property type="project" value="TreeGrafter"/>
</dbReference>
<evidence type="ECO:0000259" key="12">
    <source>
        <dbReference type="PROSITE" id="PS51462"/>
    </source>
</evidence>
<keyword evidence="14" id="KW-1185">Reference proteome</keyword>
<dbReference type="CDD" id="cd03425">
    <property type="entry name" value="NUDIX_MutT_NudA_like"/>
    <property type="match status" value="1"/>
</dbReference>
<dbReference type="EC" id="3.6.1.55" evidence="11"/>
<evidence type="ECO:0000256" key="6">
    <source>
        <dbReference type="ARBA" id="ARBA00022763"/>
    </source>
</evidence>
<dbReference type="GO" id="GO:0006260">
    <property type="term" value="P:DNA replication"/>
    <property type="evidence" value="ECO:0007669"/>
    <property type="project" value="UniProtKB-KW"/>
</dbReference>
<protein>
    <recommendedName>
        <fullName evidence="11">8-oxo-dGTP diphosphatase</fullName>
        <ecNumber evidence="11">3.6.1.55</ecNumber>
    </recommendedName>
</protein>
<evidence type="ECO:0000313" key="14">
    <source>
        <dbReference type="Proteomes" id="UP000019243"/>
    </source>
</evidence>